<dbReference type="PROSITE" id="PS01124">
    <property type="entry name" value="HTH_ARAC_FAMILY_2"/>
    <property type="match status" value="1"/>
</dbReference>
<name>A0A8J3SNZ4_9ACTN</name>
<gene>
    <name evidence="5" type="ORF">Psi01_73950</name>
</gene>
<sequence>MTSTTPRATTPRAGKEEAEAARFWRNPALPGVDLLKARYVTHRFTRHVHEEYAIGVILSGVEEFDYRGARHRAGAGSVVLVDPEQVHTGHAGVPDGWSYRMLYPSVQVIADIADELLAGRGTPYFPQTVVPGSQAASLLRAAHLAAERGDDLASSSLARTAFGALVRHHAAYRPPRPQRSAGDEAVRRAREILHESLLDPPTLEDLARAVEVRPFTLIRAFKAATGLPPHTYLNTLRVRRARSLLDSGTPAAQVAAEVGFTDQAHLNRHFKRIVGVPPAAYQRAGTYKTPPSNRT</sequence>
<evidence type="ECO:0000256" key="1">
    <source>
        <dbReference type="ARBA" id="ARBA00023015"/>
    </source>
</evidence>
<dbReference type="SUPFAM" id="SSF51215">
    <property type="entry name" value="Regulatory protein AraC"/>
    <property type="match status" value="1"/>
</dbReference>
<dbReference type="PANTHER" id="PTHR46796">
    <property type="entry name" value="HTH-TYPE TRANSCRIPTIONAL ACTIVATOR RHAS-RELATED"/>
    <property type="match status" value="1"/>
</dbReference>
<dbReference type="GO" id="GO:0003700">
    <property type="term" value="F:DNA-binding transcription factor activity"/>
    <property type="evidence" value="ECO:0007669"/>
    <property type="project" value="InterPro"/>
</dbReference>
<dbReference type="InterPro" id="IPR018060">
    <property type="entry name" value="HTH_AraC"/>
</dbReference>
<dbReference type="Proteomes" id="UP000619788">
    <property type="component" value="Unassembled WGS sequence"/>
</dbReference>
<evidence type="ECO:0000259" key="4">
    <source>
        <dbReference type="PROSITE" id="PS01124"/>
    </source>
</evidence>
<proteinExistence type="predicted"/>
<organism evidence="5 6">
    <name type="scientific">Planobispora siamensis</name>
    <dbReference type="NCBI Taxonomy" id="936338"/>
    <lineage>
        <taxon>Bacteria</taxon>
        <taxon>Bacillati</taxon>
        <taxon>Actinomycetota</taxon>
        <taxon>Actinomycetes</taxon>
        <taxon>Streptosporangiales</taxon>
        <taxon>Streptosporangiaceae</taxon>
        <taxon>Planobispora</taxon>
    </lineage>
</organism>
<evidence type="ECO:0000313" key="6">
    <source>
        <dbReference type="Proteomes" id="UP000619788"/>
    </source>
</evidence>
<evidence type="ECO:0000313" key="5">
    <source>
        <dbReference type="EMBL" id="GIH96765.1"/>
    </source>
</evidence>
<dbReference type="Pfam" id="PF12833">
    <property type="entry name" value="HTH_18"/>
    <property type="match status" value="1"/>
</dbReference>
<protein>
    <submittedName>
        <fullName evidence="5">Transcriptional regulator</fullName>
    </submittedName>
</protein>
<dbReference type="InterPro" id="IPR009057">
    <property type="entry name" value="Homeodomain-like_sf"/>
</dbReference>
<dbReference type="InterPro" id="IPR050204">
    <property type="entry name" value="AraC_XylS_family_regulators"/>
</dbReference>
<dbReference type="EMBL" id="BOOJ01000070">
    <property type="protein sequence ID" value="GIH96765.1"/>
    <property type="molecule type" value="Genomic_DNA"/>
</dbReference>
<dbReference type="SUPFAM" id="SSF46689">
    <property type="entry name" value="Homeodomain-like"/>
    <property type="match status" value="2"/>
</dbReference>
<dbReference type="InterPro" id="IPR037923">
    <property type="entry name" value="HTH-like"/>
</dbReference>
<dbReference type="AlphaFoldDB" id="A0A8J3SNZ4"/>
<feature type="domain" description="HTH araC/xylS-type" evidence="4">
    <location>
        <begin position="187"/>
        <end position="284"/>
    </location>
</feature>
<keyword evidence="1" id="KW-0805">Transcription regulation</keyword>
<dbReference type="Gene3D" id="2.60.120.10">
    <property type="entry name" value="Jelly Rolls"/>
    <property type="match status" value="1"/>
</dbReference>
<dbReference type="GO" id="GO:0043565">
    <property type="term" value="F:sequence-specific DNA binding"/>
    <property type="evidence" value="ECO:0007669"/>
    <property type="project" value="InterPro"/>
</dbReference>
<keyword evidence="2" id="KW-0238">DNA-binding</keyword>
<dbReference type="PANTHER" id="PTHR46796:SF2">
    <property type="entry name" value="TRANSCRIPTIONAL REGULATORY PROTEIN"/>
    <property type="match status" value="1"/>
</dbReference>
<dbReference type="InterPro" id="IPR003313">
    <property type="entry name" value="AraC-bd"/>
</dbReference>
<dbReference type="Pfam" id="PF02311">
    <property type="entry name" value="AraC_binding"/>
    <property type="match status" value="1"/>
</dbReference>
<evidence type="ECO:0000256" key="2">
    <source>
        <dbReference type="ARBA" id="ARBA00023125"/>
    </source>
</evidence>
<evidence type="ECO:0000256" key="3">
    <source>
        <dbReference type="ARBA" id="ARBA00023163"/>
    </source>
</evidence>
<dbReference type="InterPro" id="IPR014710">
    <property type="entry name" value="RmlC-like_jellyroll"/>
</dbReference>
<accession>A0A8J3SNZ4</accession>
<dbReference type="SMART" id="SM00342">
    <property type="entry name" value="HTH_ARAC"/>
    <property type="match status" value="1"/>
</dbReference>
<keyword evidence="3" id="KW-0804">Transcription</keyword>
<comment type="caution">
    <text evidence="5">The sequence shown here is derived from an EMBL/GenBank/DDBJ whole genome shotgun (WGS) entry which is preliminary data.</text>
</comment>
<keyword evidence="6" id="KW-1185">Reference proteome</keyword>
<dbReference type="RefSeq" id="WP_204068787.1">
    <property type="nucleotide sequence ID" value="NZ_BOOJ01000070.1"/>
</dbReference>
<reference evidence="5 6" key="1">
    <citation type="submission" date="2021-01" db="EMBL/GenBank/DDBJ databases">
        <title>Whole genome shotgun sequence of Planobispora siamensis NBRC 107568.</title>
        <authorList>
            <person name="Komaki H."/>
            <person name="Tamura T."/>
        </authorList>
    </citation>
    <scope>NUCLEOTIDE SEQUENCE [LARGE SCALE GENOMIC DNA]</scope>
    <source>
        <strain evidence="5 6">NBRC 107568</strain>
    </source>
</reference>
<dbReference type="Gene3D" id="1.10.10.60">
    <property type="entry name" value="Homeodomain-like"/>
    <property type="match status" value="2"/>
</dbReference>